<organism evidence="1 2">
    <name type="scientific">Pseudoxanthomonas putridarboris</name>
    <dbReference type="NCBI Taxonomy" id="752605"/>
    <lineage>
        <taxon>Bacteria</taxon>
        <taxon>Pseudomonadati</taxon>
        <taxon>Pseudomonadota</taxon>
        <taxon>Gammaproteobacteria</taxon>
        <taxon>Lysobacterales</taxon>
        <taxon>Lysobacteraceae</taxon>
        <taxon>Pseudoxanthomonas</taxon>
    </lineage>
</organism>
<keyword evidence="2" id="KW-1185">Reference proteome</keyword>
<evidence type="ECO:0000313" key="2">
    <source>
        <dbReference type="Proteomes" id="UP001459204"/>
    </source>
</evidence>
<gene>
    <name evidence="1" type="ORF">AAD027_10715</name>
</gene>
<protein>
    <submittedName>
        <fullName evidence="1">Uncharacterized protein</fullName>
    </submittedName>
</protein>
<dbReference type="EMBL" id="JBBWWT010000004">
    <property type="protein sequence ID" value="MEL1264835.1"/>
    <property type="molecule type" value="Genomic_DNA"/>
</dbReference>
<reference evidence="1 2" key="1">
    <citation type="submission" date="2024-04" db="EMBL/GenBank/DDBJ databases">
        <title>Draft genome sequence of Pseudoxanthomonas putridarboris WD12.</title>
        <authorList>
            <person name="Oh J."/>
        </authorList>
    </citation>
    <scope>NUCLEOTIDE SEQUENCE [LARGE SCALE GENOMIC DNA]</scope>
    <source>
        <strain evidence="1 2">WD12</strain>
    </source>
</reference>
<proteinExistence type="predicted"/>
<sequence length="71" mass="8056">MNSETTTLCKFLGKEFEVSVRQWEHRLFTLRWASIPARDSGTDFEHYRSFNDAHEAGVRLGRAAIAGTGLL</sequence>
<accession>A0ABU9J0S4</accession>
<evidence type="ECO:0000313" key="1">
    <source>
        <dbReference type="EMBL" id="MEL1264835.1"/>
    </source>
</evidence>
<name>A0ABU9J0S4_9GAMM</name>
<dbReference type="Proteomes" id="UP001459204">
    <property type="component" value="Unassembled WGS sequence"/>
</dbReference>
<dbReference type="RefSeq" id="WP_341726021.1">
    <property type="nucleotide sequence ID" value="NZ_JBBWWT010000004.1"/>
</dbReference>
<comment type="caution">
    <text evidence="1">The sequence shown here is derived from an EMBL/GenBank/DDBJ whole genome shotgun (WGS) entry which is preliminary data.</text>
</comment>